<evidence type="ECO:0000256" key="3">
    <source>
        <dbReference type="SAM" id="Coils"/>
    </source>
</evidence>
<evidence type="ECO:0000256" key="2">
    <source>
        <dbReference type="ARBA" id="ARBA00022553"/>
    </source>
</evidence>
<name>A0A2P4PA24_RHIID</name>
<dbReference type="InterPro" id="IPR013120">
    <property type="entry name" value="FAR_NAD-bd"/>
</dbReference>
<keyword evidence="5" id="KW-0472">Membrane</keyword>
<reference evidence="7 8" key="1">
    <citation type="journal article" date="2013" name="Proc. Natl. Acad. Sci. U.S.A.">
        <title>Genome of an arbuscular mycorrhizal fungus provides insight into the oldest plant symbiosis.</title>
        <authorList>
            <person name="Tisserant E."/>
            <person name="Malbreil M."/>
            <person name="Kuo A."/>
            <person name="Kohler A."/>
            <person name="Symeonidi A."/>
            <person name="Balestrini R."/>
            <person name="Charron P."/>
            <person name="Duensing N."/>
            <person name="Frei Dit Frey N."/>
            <person name="Gianinazzi-Pearson V."/>
            <person name="Gilbert L.B."/>
            <person name="Handa Y."/>
            <person name="Herr J.R."/>
            <person name="Hijri M."/>
            <person name="Koul R."/>
            <person name="Kawaguchi M."/>
            <person name="Krajinski F."/>
            <person name="Lammers P.J."/>
            <person name="Masclaux F.G."/>
            <person name="Murat C."/>
            <person name="Morin E."/>
            <person name="Ndikumana S."/>
            <person name="Pagni M."/>
            <person name="Petitpierre D."/>
            <person name="Requena N."/>
            <person name="Rosikiewicz P."/>
            <person name="Riley R."/>
            <person name="Saito K."/>
            <person name="San Clemente H."/>
            <person name="Shapiro H."/>
            <person name="van Tuinen D."/>
            <person name="Becard G."/>
            <person name="Bonfante P."/>
            <person name="Paszkowski U."/>
            <person name="Shachar-Hill Y.Y."/>
            <person name="Tuskan G.A."/>
            <person name="Young P.W."/>
            <person name="Sanders I.R."/>
            <person name="Henrissat B."/>
            <person name="Rensing S.A."/>
            <person name="Grigoriev I.V."/>
            <person name="Corradi N."/>
            <person name="Roux C."/>
            <person name="Martin F."/>
        </authorList>
    </citation>
    <scope>NUCLEOTIDE SEQUENCE [LARGE SCALE GENOMIC DNA]</scope>
    <source>
        <strain evidence="7 8">DAOM 197198</strain>
    </source>
</reference>
<feature type="transmembrane region" description="Helical" evidence="5">
    <location>
        <begin position="619"/>
        <end position="640"/>
    </location>
</feature>
<evidence type="ECO:0000313" key="8">
    <source>
        <dbReference type="Proteomes" id="UP000018888"/>
    </source>
</evidence>
<organism evidence="7 8">
    <name type="scientific">Rhizophagus irregularis (strain DAOM 181602 / DAOM 197198 / MUCL 43194)</name>
    <name type="common">Arbuscular mycorrhizal fungus</name>
    <name type="synonym">Glomus intraradices</name>
    <dbReference type="NCBI Taxonomy" id="747089"/>
    <lineage>
        <taxon>Eukaryota</taxon>
        <taxon>Fungi</taxon>
        <taxon>Fungi incertae sedis</taxon>
        <taxon>Mucoromycota</taxon>
        <taxon>Glomeromycotina</taxon>
        <taxon>Glomeromycetes</taxon>
        <taxon>Glomerales</taxon>
        <taxon>Glomeraceae</taxon>
        <taxon>Rhizophagus</taxon>
    </lineage>
</organism>
<evidence type="ECO:0000256" key="5">
    <source>
        <dbReference type="SAM" id="Phobius"/>
    </source>
</evidence>
<feature type="region of interest" description="Disordered" evidence="4">
    <location>
        <begin position="1"/>
        <end position="23"/>
    </location>
</feature>
<dbReference type="InterPro" id="IPR036291">
    <property type="entry name" value="NAD(P)-bd_dom_sf"/>
</dbReference>
<dbReference type="EMBL" id="AUPC02000308">
    <property type="protein sequence ID" value="POG62233.1"/>
    <property type="molecule type" value="Genomic_DNA"/>
</dbReference>
<keyword evidence="1" id="KW-0596">Phosphopantetheine</keyword>
<keyword evidence="5" id="KW-0812">Transmembrane</keyword>
<dbReference type="VEuPathDB" id="FungiDB:RhiirFUN_014261"/>
<feature type="coiled-coil region" evidence="3">
    <location>
        <begin position="669"/>
        <end position="696"/>
    </location>
</feature>
<dbReference type="SUPFAM" id="SSF51735">
    <property type="entry name" value="NAD(P)-binding Rossmann-fold domains"/>
    <property type="match status" value="1"/>
</dbReference>
<proteinExistence type="predicted"/>
<keyword evidence="2" id="KW-0597">Phosphoprotein</keyword>
<accession>A0A2P4PA24</accession>
<sequence length="715" mass="81239">MIFENYSHNTTSLSSSSSSITQKKSSNINRSRYAGLNDIDIRNYLQFTAAMIMGVSLKELDDHTTSLMKLGMDSNTLKLFLKRIADILPSFIELPDNFIEDNLSIDLITQFILDIMSGGGENSYNKKKQKLPNELEEDQEKLQCLVEDLVDKHTLYIKENYTQQSTESSDTQQSSDTSIKVGLKELFIEQKVFLLTGATRFLGAHILNILLCHSDSIIYCLVKRKKAQSPKASLKRAFLRYGFDSSLIDSKQLIALSSNLSEPYLGLTVQQYEEISQKVTSVIHGIYSISISSKFSNNNNINNILIHYENNFILGTANLLLFSAQKEFHFISSLDCCLNGPWEKVPEGIIPLKASITTGDGYGLTNLILETILINTFDYLQLESVSIIRTSQLTCNSKSGVWSPNDMIPLLLRNAGITGRIPVFEEKLDWIPVDIAAKSIVDLVITENRLSRVEVFHVSNPNSTITWKNYLDILEESAGMKFQRIELEQWLEKLEGGVTDGIYDEGNFMILNEYFKRYLNNTSTVRAMLDIVNTKSRTYILSKCPPLNEELVTLNIDWLRNTGNLSEIASPPTTTTEITSKKMTISDSSDSIDANEKQVQPRNKINKLKKSKIENEGSIWNLLYVTIPLMIFFFVIDILWSIVSKSFFEVSIIAGWIATVIFVDDNNQQQNVADASEELLNDIDRIEREFRNHKRNSVNGKRRIVFRKRVSRNIE</sequence>
<feature type="compositionally biased region" description="Low complexity" evidence="4">
    <location>
        <begin position="7"/>
        <end position="23"/>
    </location>
</feature>
<feature type="domain" description="Thioester reductase (TE)" evidence="6">
    <location>
        <begin position="195"/>
        <end position="440"/>
    </location>
</feature>
<keyword evidence="3" id="KW-0175">Coiled coil</keyword>
<evidence type="ECO:0000256" key="4">
    <source>
        <dbReference type="SAM" id="MobiDB-lite"/>
    </source>
</evidence>
<dbReference type="AlphaFoldDB" id="A0A2P4PA24"/>
<dbReference type="PANTHER" id="PTHR44845">
    <property type="entry name" value="CARRIER DOMAIN-CONTAINING PROTEIN"/>
    <property type="match status" value="1"/>
</dbReference>
<keyword evidence="5" id="KW-1133">Transmembrane helix</keyword>
<dbReference type="PANTHER" id="PTHR44845:SF1">
    <property type="entry name" value="L-2-AMINOADIPATE REDUCTASE"/>
    <property type="match status" value="1"/>
</dbReference>
<evidence type="ECO:0000259" key="6">
    <source>
        <dbReference type="Pfam" id="PF07993"/>
    </source>
</evidence>
<evidence type="ECO:0000313" key="7">
    <source>
        <dbReference type="EMBL" id="POG62233.1"/>
    </source>
</evidence>
<dbReference type="Gene3D" id="3.40.50.720">
    <property type="entry name" value="NAD(P)-binding Rossmann-like Domain"/>
    <property type="match status" value="1"/>
</dbReference>
<evidence type="ECO:0000256" key="1">
    <source>
        <dbReference type="ARBA" id="ARBA00022450"/>
    </source>
</evidence>
<reference evidence="7 8" key="2">
    <citation type="journal article" date="2018" name="New Phytol.">
        <title>High intraspecific genome diversity in the model arbuscular mycorrhizal symbiont Rhizophagus irregularis.</title>
        <authorList>
            <person name="Chen E.C.H."/>
            <person name="Morin E."/>
            <person name="Beaudet D."/>
            <person name="Noel J."/>
            <person name="Yildirir G."/>
            <person name="Ndikumana S."/>
            <person name="Charron P."/>
            <person name="St-Onge C."/>
            <person name="Giorgi J."/>
            <person name="Kruger M."/>
            <person name="Marton T."/>
            <person name="Ropars J."/>
            <person name="Grigoriev I.V."/>
            <person name="Hainaut M."/>
            <person name="Henrissat B."/>
            <person name="Roux C."/>
            <person name="Martin F."/>
            <person name="Corradi N."/>
        </authorList>
    </citation>
    <scope>NUCLEOTIDE SEQUENCE [LARGE SCALE GENOMIC DNA]</scope>
    <source>
        <strain evidence="7 8">DAOM 197198</strain>
    </source>
</reference>
<keyword evidence="8" id="KW-1185">Reference proteome</keyword>
<comment type="caution">
    <text evidence="7">The sequence shown here is derived from an EMBL/GenBank/DDBJ whole genome shotgun (WGS) entry which is preliminary data.</text>
</comment>
<dbReference type="Pfam" id="PF07993">
    <property type="entry name" value="NAD_binding_4"/>
    <property type="match status" value="1"/>
</dbReference>
<gene>
    <name evidence="7" type="ORF">GLOIN_2v1697983</name>
</gene>
<dbReference type="Proteomes" id="UP000018888">
    <property type="component" value="Unassembled WGS sequence"/>
</dbReference>
<protein>
    <recommendedName>
        <fullName evidence="6">Thioester reductase (TE) domain-containing protein</fullName>
    </recommendedName>
</protein>